<dbReference type="Gene3D" id="3.30.1330.60">
    <property type="entry name" value="OmpA-like domain"/>
    <property type="match status" value="1"/>
</dbReference>
<evidence type="ECO:0000313" key="12">
    <source>
        <dbReference type="Proteomes" id="UP000606922"/>
    </source>
</evidence>
<keyword evidence="5 9" id="KW-1133">Transmembrane helix</keyword>
<evidence type="ECO:0000256" key="3">
    <source>
        <dbReference type="ARBA" id="ARBA00022475"/>
    </source>
</evidence>
<feature type="coiled-coil region" evidence="8">
    <location>
        <begin position="97"/>
        <end position="124"/>
    </location>
</feature>
<gene>
    <name evidence="11" type="ORF">GCM10010979_26320</name>
</gene>
<dbReference type="AlphaFoldDB" id="A0A916SPZ4"/>
<reference evidence="11" key="1">
    <citation type="journal article" date="2014" name="Int. J. Syst. Evol. Microbiol.">
        <title>Complete genome sequence of Corynebacterium casei LMG S-19264T (=DSM 44701T), isolated from a smear-ripened cheese.</title>
        <authorList>
            <consortium name="US DOE Joint Genome Institute (JGI-PGF)"/>
            <person name="Walter F."/>
            <person name="Albersmeier A."/>
            <person name="Kalinowski J."/>
            <person name="Ruckert C."/>
        </authorList>
    </citation>
    <scope>NUCLEOTIDE SEQUENCE</scope>
    <source>
        <strain evidence="11">CGMCC 1.12813</strain>
    </source>
</reference>
<keyword evidence="8" id="KW-0175">Coiled coil</keyword>
<comment type="subcellular location">
    <subcellularLocation>
        <location evidence="1">Cell membrane</location>
        <topology evidence="1">Single-pass membrane protein</topology>
    </subcellularLocation>
</comment>
<keyword evidence="4 9" id="KW-0812">Transmembrane</keyword>
<dbReference type="PANTHER" id="PTHR30329:SF21">
    <property type="entry name" value="LIPOPROTEIN YIAD-RELATED"/>
    <property type="match status" value="1"/>
</dbReference>
<comment type="caution">
    <text evidence="11">The sequence shown here is derived from an EMBL/GenBank/DDBJ whole genome shotgun (WGS) entry which is preliminary data.</text>
</comment>
<dbReference type="RefSeq" id="WP_188511027.1">
    <property type="nucleotide sequence ID" value="NZ_BMGB01000001.1"/>
</dbReference>
<accession>A0A916SPZ4</accession>
<evidence type="ECO:0000256" key="4">
    <source>
        <dbReference type="ARBA" id="ARBA00022692"/>
    </source>
</evidence>
<evidence type="ECO:0000256" key="6">
    <source>
        <dbReference type="ARBA" id="ARBA00023136"/>
    </source>
</evidence>
<evidence type="ECO:0000256" key="1">
    <source>
        <dbReference type="ARBA" id="ARBA00004162"/>
    </source>
</evidence>
<keyword evidence="6 7" id="KW-0472">Membrane</keyword>
<dbReference type="CDD" id="cd07185">
    <property type="entry name" value="OmpA_C-like"/>
    <property type="match status" value="1"/>
</dbReference>
<dbReference type="Pfam" id="PF13677">
    <property type="entry name" value="MotB_plug"/>
    <property type="match status" value="1"/>
</dbReference>
<sequence>MSTPRKRGGLEEEHVEHVDERWMASYMDMVTVLMCMFIVLFAMSSVDADKFEKLKNSLATGFGATEVGSVDTAEGVVVPADKVGAEGEPVEVPLTDLDLAKAEVDELEQLKEQIRLNLAAQSLEHTVDFKIDERGLTIRLVGSETFFGSNSTDLAGVAPAVLDAVSPVLSATSYQIAVEGHADSRAPGAPFPTNWELSSGRATQVLRRLVENGHVGQERIGAVGYGSARPVATGGSEADMAANRRVDIVVISDQPESVRALIPSVLENYISPASNALPAG</sequence>
<evidence type="ECO:0000256" key="7">
    <source>
        <dbReference type="PROSITE-ProRule" id="PRU00473"/>
    </source>
</evidence>
<dbReference type="Proteomes" id="UP000606922">
    <property type="component" value="Unassembled WGS sequence"/>
</dbReference>
<protein>
    <submittedName>
        <fullName evidence="11">Chemotaxis protein MotB</fullName>
    </submittedName>
</protein>
<dbReference type="PROSITE" id="PS51123">
    <property type="entry name" value="OMPA_2"/>
    <property type="match status" value="1"/>
</dbReference>
<evidence type="ECO:0000259" key="10">
    <source>
        <dbReference type="PROSITE" id="PS51123"/>
    </source>
</evidence>
<dbReference type="GO" id="GO:0005886">
    <property type="term" value="C:plasma membrane"/>
    <property type="evidence" value="ECO:0007669"/>
    <property type="project" value="UniProtKB-SubCell"/>
</dbReference>
<dbReference type="InterPro" id="IPR006665">
    <property type="entry name" value="OmpA-like"/>
</dbReference>
<dbReference type="EMBL" id="BMGB01000001">
    <property type="protein sequence ID" value="GGB10436.1"/>
    <property type="molecule type" value="Genomic_DNA"/>
</dbReference>
<dbReference type="SUPFAM" id="SSF103088">
    <property type="entry name" value="OmpA-like"/>
    <property type="match status" value="1"/>
</dbReference>
<comment type="similarity">
    <text evidence="2">Belongs to the MotB family.</text>
</comment>
<dbReference type="Pfam" id="PF00691">
    <property type="entry name" value="OmpA"/>
    <property type="match status" value="1"/>
</dbReference>
<dbReference type="InterPro" id="IPR050330">
    <property type="entry name" value="Bact_OuterMem_StrucFunc"/>
</dbReference>
<keyword evidence="3" id="KW-1003">Cell membrane</keyword>
<dbReference type="InterPro" id="IPR025713">
    <property type="entry name" value="MotB-like_N_dom"/>
</dbReference>
<proteinExistence type="inferred from homology"/>
<evidence type="ECO:0000313" key="11">
    <source>
        <dbReference type="EMBL" id="GGB10436.1"/>
    </source>
</evidence>
<feature type="transmembrane region" description="Helical" evidence="9">
    <location>
        <begin position="26"/>
        <end position="46"/>
    </location>
</feature>
<feature type="domain" description="OmpA-like" evidence="10">
    <location>
        <begin position="134"/>
        <end position="254"/>
    </location>
</feature>
<keyword evidence="12" id="KW-1185">Reference proteome</keyword>
<reference evidence="11" key="2">
    <citation type="submission" date="2020-09" db="EMBL/GenBank/DDBJ databases">
        <authorList>
            <person name="Sun Q."/>
            <person name="Zhou Y."/>
        </authorList>
    </citation>
    <scope>NUCLEOTIDE SEQUENCE</scope>
    <source>
        <strain evidence="11">CGMCC 1.12813</strain>
    </source>
</reference>
<evidence type="ECO:0000256" key="5">
    <source>
        <dbReference type="ARBA" id="ARBA00022989"/>
    </source>
</evidence>
<organism evidence="11 12">
    <name type="scientific">Conyzicola nivalis</name>
    <dbReference type="NCBI Taxonomy" id="1477021"/>
    <lineage>
        <taxon>Bacteria</taxon>
        <taxon>Bacillati</taxon>
        <taxon>Actinomycetota</taxon>
        <taxon>Actinomycetes</taxon>
        <taxon>Micrococcales</taxon>
        <taxon>Microbacteriaceae</taxon>
        <taxon>Conyzicola</taxon>
    </lineage>
</organism>
<evidence type="ECO:0000256" key="2">
    <source>
        <dbReference type="ARBA" id="ARBA00008914"/>
    </source>
</evidence>
<name>A0A916SPZ4_9MICO</name>
<evidence type="ECO:0000256" key="8">
    <source>
        <dbReference type="SAM" id="Coils"/>
    </source>
</evidence>
<dbReference type="PANTHER" id="PTHR30329">
    <property type="entry name" value="STATOR ELEMENT OF FLAGELLAR MOTOR COMPLEX"/>
    <property type="match status" value="1"/>
</dbReference>
<dbReference type="InterPro" id="IPR036737">
    <property type="entry name" value="OmpA-like_sf"/>
</dbReference>
<evidence type="ECO:0000256" key="9">
    <source>
        <dbReference type="SAM" id="Phobius"/>
    </source>
</evidence>